<accession>A0A6M3L8B3</accession>
<feature type="compositionally biased region" description="Low complexity" evidence="1">
    <location>
        <begin position="54"/>
        <end position="64"/>
    </location>
</feature>
<reference evidence="2" key="1">
    <citation type="submission" date="2020-03" db="EMBL/GenBank/DDBJ databases">
        <title>The deep terrestrial virosphere.</title>
        <authorList>
            <person name="Holmfeldt K."/>
            <person name="Nilsson E."/>
            <person name="Simone D."/>
            <person name="Lopez-Fernandez M."/>
            <person name="Wu X."/>
            <person name="de Brujin I."/>
            <person name="Lundin D."/>
            <person name="Andersson A."/>
            <person name="Bertilsson S."/>
            <person name="Dopson M."/>
        </authorList>
    </citation>
    <scope>NUCLEOTIDE SEQUENCE</scope>
    <source>
        <strain evidence="2">MM415B03634</strain>
    </source>
</reference>
<feature type="compositionally biased region" description="Gly residues" evidence="1">
    <location>
        <begin position="40"/>
        <end position="53"/>
    </location>
</feature>
<feature type="compositionally biased region" description="Gly residues" evidence="1">
    <location>
        <begin position="79"/>
        <end position="91"/>
    </location>
</feature>
<protein>
    <submittedName>
        <fullName evidence="2">Uncharacterized protein</fullName>
    </submittedName>
</protein>
<organism evidence="2">
    <name type="scientific">viral metagenome</name>
    <dbReference type="NCBI Taxonomy" id="1070528"/>
    <lineage>
        <taxon>unclassified sequences</taxon>
        <taxon>metagenomes</taxon>
        <taxon>organismal metagenomes</taxon>
    </lineage>
</organism>
<name>A0A6M3L8B3_9ZZZZ</name>
<feature type="region of interest" description="Disordered" evidence="1">
    <location>
        <begin position="40"/>
        <end position="106"/>
    </location>
</feature>
<sequence>MKIITRVVINMNTGKVLEEESFEYTGPLALCDGGGGDGGGDGAGAGDVGGSDGMGSDSASATGDTGTGGVGAGEDDSGGVAGVGISGGPGPSGFDPGSFAPTPGITDSLSSFAQSVNAAFTTNTSIPGLDTAVDTMGMAMGVFGGLPGMAMAAGLSAIANAAAGHYGGLAEAGEPDQGGEGGFGVSADAVSAADADAAGFSSDGDGGYRNTALVTRRNSTTAPTPAPATVTIPTPVATPYTFPASTPFEPIYPDTISRDDIKPFTGRSELTLDQVDAENIRRRERAAAFADARAEEERSKLELLASRDVNAGGRLYNEPSASAKLFGDSPTRGRARSLFA</sequence>
<dbReference type="AlphaFoldDB" id="A0A6M3L8B3"/>
<gene>
    <name evidence="2" type="ORF">MM415B03634_0005</name>
</gene>
<feature type="region of interest" description="Disordered" evidence="1">
    <location>
        <begin position="312"/>
        <end position="340"/>
    </location>
</feature>
<proteinExistence type="predicted"/>
<evidence type="ECO:0000256" key="1">
    <source>
        <dbReference type="SAM" id="MobiDB-lite"/>
    </source>
</evidence>
<dbReference type="EMBL" id="MT142925">
    <property type="protein sequence ID" value="QJA90619.1"/>
    <property type="molecule type" value="Genomic_DNA"/>
</dbReference>
<feature type="compositionally biased region" description="Low complexity" evidence="1">
    <location>
        <begin position="92"/>
        <end position="101"/>
    </location>
</feature>
<evidence type="ECO:0000313" key="2">
    <source>
        <dbReference type="EMBL" id="QJA90619.1"/>
    </source>
</evidence>